<dbReference type="PRINTS" id="PR00821">
    <property type="entry name" value="TAGLIPASE"/>
</dbReference>
<dbReference type="PANTHER" id="PTHR11610:SF149">
    <property type="entry name" value="FI01450P-RELATED"/>
    <property type="match status" value="1"/>
</dbReference>
<dbReference type="VEuPathDB" id="VectorBase:MDOMA2_010620"/>
<dbReference type="GO" id="GO:0017171">
    <property type="term" value="F:serine hydrolase activity"/>
    <property type="evidence" value="ECO:0007669"/>
    <property type="project" value="TreeGrafter"/>
</dbReference>
<evidence type="ECO:0000256" key="4">
    <source>
        <dbReference type="ARBA" id="ARBA00022729"/>
    </source>
</evidence>
<protein>
    <submittedName>
        <fullName evidence="6">Uncharacterized protein</fullName>
    </submittedName>
</protein>
<dbReference type="InterPro" id="IPR029058">
    <property type="entry name" value="AB_hydrolase_fold"/>
</dbReference>
<dbReference type="CDD" id="cd00707">
    <property type="entry name" value="Pancreat_lipase_like"/>
    <property type="match status" value="1"/>
</dbReference>
<dbReference type="InterPro" id="IPR000734">
    <property type="entry name" value="TAG_lipase"/>
</dbReference>
<dbReference type="GO" id="GO:0016042">
    <property type="term" value="P:lipid catabolic process"/>
    <property type="evidence" value="ECO:0007669"/>
    <property type="project" value="TreeGrafter"/>
</dbReference>
<dbReference type="VEuPathDB" id="VectorBase:MDOA011687"/>
<dbReference type="InterPro" id="IPR033906">
    <property type="entry name" value="Lipase_N"/>
</dbReference>
<evidence type="ECO:0000256" key="3">
    <source>
        <dbReference type="ARBA" id="ARBA00022525"/>
    </source>
</evidence>
<name>A0A1I8N5B5_MUSDO</name>
<dbReference type="GO" id="GO:0005615">
    <property type="term" value="C:extracellular space"/>
    <property type="evidence" value="ECO:0007669"/>
    <property type="project" value="TreeGrafter"/>
</dbReference>
<comment type="similarity">
    <text evidence="2 5">Belongs to the AB hydrolase superfamily. Lipase family.</text>
</comment>
<dbReference type="EnsemblMetazoa" id="MDOA011687-RA">
    <property type="protein sequence ID" value="MDOA011687-PA"/>
    <property type="gene ID" value="MDOA011687"/>
</dbReference>
<reference evidence="6" key="1">
    <citation type="submission" date="2020-05" db="UniProtKB">
        <authorList>
            <consortium name="EnsemblMetazoa"/>
        </authorList>
    </citation>
    <scope>IDENTIFICATION</scope>
    <source>
        <strain evidence="6">Aabys</strain>
    </source>
</reference>
<keyword evidence="4" id="KW-0732">Signal</keyword>
<dbReference type="SUPFAM" id="SSF53474">
    <property type="entry name" value="alpha/beta-Hydrolases"/>
    <property type="match status" value="1"/>
</dbReference>
<dbReference type="Gene3D" id="3.40.50.1820">
    <property type="entry name" value="alpha/beta hydrolase"/>
    <property type="match status" value="1"/>
</dbReference>
<dbReference type="eggNOG" id="ENOG502SRF1">
    <property type="taxonomic scope" value="Eukaryota"/>
</dbReference>
<proteinExistence type="inferred from homology"/>
<dbReference type="GO" id="GO:0016298">
    <property type="term" value="F:lipase activity"/>
    <property type="evidence" value="ECO:0007669"/>
    <property type="project" value="InterPro"/>
</dbReference>
<evidence type="ECO:0000256" key="5">
    <source>
        <dbReference type="RuleBase" id="RU004262"/>
    </source>
</evidence>
<keyword evidence="3" id="KW-0964">Secreted</keyword>
<dbReference type="AlphaFoldDB" id="A0A1I8N5B5"/>
<dbReference type="InterPro" id="IPR013818">
    <property type="entry name" value="Lipase"/>
</dbReference>
<evidence type="ECO:0000313" key="6">
    <source>
        <dbReference type="EnsemblMetazoa" id="MDOA011687-PA"/>
    </source>
</evidence>
<sequence length="391" mass="42967">MEFHGAKKLIITYLLLTALVRSSSGFSVMSLDLFYSASSIVSGIGAELLQNFPTVSQLFSASIQMLFGLPEQALFKAINQLCSIYVGSDNIDPRITPKLKEMYFQLRTPCSNISVPLSEAQKLLEYPEFDAKKRVVIFITGWMSNIHADYIEDMARAFNCRGNYNFLALNASNFIQTLYTWSAFNTDAVGIFVGKGIAKLSKKIPAKKIHLIGHSLGAHIAGRAGRQFQKLTGQSLYRITGLDPANPCFNEGETLSGLHRGDADFVDVIHSNPGVLGKAQPLGDVDFYPDGLAPIKTGCVIFGCSHSRAYEYFIETVFPGNENNFLAKRCNSMTSYNGGQCDGLEYPMGIATPTYLKGDFFLSVNAKDPFGKNASRMAVDMTQYLCGRCSN</sequence>
<comment type="subcellular location">
    <subcellularLocation>
        <location evidence="1">Secreted</location>
    </subcellularLocation>
</comment>
<evidence type="ECO:0000256" key="2">
    <source>
        <dbReference type="ARBA" id="ARBA00010701"/>
    </source>
</evidence>
<dbReference type="PANTHER" id="PTHR11610">
    <property type="entry name" value="LIPASE"/>
    <property type="match status" value="1"/>
</dbReference>
<evidence type="ECO:0000256" key="1">
    <source>
        <dbReference type="ARBA" id="ARBA00004613"/>
    </source>
</evidence>
<organism evidence="6">
    <name type="scientific">Musca domestica</name>
    <name type="common">House fly</name>
    <dbReference type="NCBI Taxonomy" id="7370"/>
    <lineage>
        <taxon>Eukaryota</taxon>
        <taxon>Metazoa</taxon>
        <taxon>Ecdysozoa</taxon>
        <taxon>Arthropoda</taxon>
        <taxon>Hexapoda</taxon>
        <taxon>Insecta</taxon>
        <taxon>Pterygota</taxon>
        <taxon>Neoptera</taxon>
        <taxon>Endopterygota</taxon>
        <taxon>Diptera</taxon>
        <taxon>Brachycera</taxon>
        <taxon>Muscomorpha</taxon>
        <taxon>Muscoidea</taxon>
        <taxon>Muscidae</taxon>
        <taxon>Musca</taxon>
    </lineage>
</organism>
<accession>A0A1I8N5B5</accession>
<dbReference type="FunFam" id="3.40.50.1820:FF:000122">
    <property type="entry name" value="Vitellogenin-3-like Protein"/>
    <property type="match status" value="1"/>
</dbReference>
<dbReference type="Pfam" id="PF00151">
    <property type="entry name" value="Lipase"/>
    <property type="match status" value="1"/>
</dbReference>